<feature type="transmembrane region" description="Helical" evidence="7">
    <location>
        <begin position="60"/>
        <end position="90"/>
    </location>
</feature>
<feature type="transmembrane region" description="Helical" evidence="7">
    <location>
        <begin position="317"/>
        <end position="336"/>
    </location>
</feature>
<proteinExistence type="predicted"/>
<feature type="transmembrane region" description="Helical" evidence="7">
    <location>
        <begin position="153"/>
        <end position="171"/>
    </location>
</feature>
<comment type="caution">
    <text evidence="9">The sequence shown here is derived from an EMBL/GenBank/DDBJ whole genome shotgun (WGS) entry which is preliminary data.</text>
</comment>
<dbReference type="EMBL" id="JACHGT010000002">
    <property type="protein sequence ID" value="MBB6033440.1"/>
    <property type="molecule type" value="Genomic_DNA"/>
</dbReference>
<dbReference type="PANTHER" id="PTHR34820:SF4">
    <property type="entry name" value="INNER MEMBRANE PROTEIN YEBZ"/>
    <property type="match status" value="1"/>
</dbReference>
<evidence type="ECO:0000256" key="4">
    <source>
        <dbReference type="ARBA" id="ARBA00022989"/>
    </source>
</evidence>
<reference evidence="9 10" key="1">
    <citation type="submission" date="2020-08" db="EMBL/GenBank/DDBJ databases">
        <title>Genomic Encyclopedia of Type Strains, Phase IV (KMG-IV): sequencing the most valuable type-strain genomes for metagenomic binning, comparative biology and taxonomic classification.</title>
        <authorList>
            <person name="Goeker M."/>
        </authorList>
    </citation>
    <scope>NUCLEOTIDE SEQUENCE [LARGE SCALE GENOMIC DNA]</scope>
    <source>
        <strain evidence="9 10">YIM 65646</strain>
    </source>
</reference>
<dbReference type="Pfam" id="PF09678">
    <property type="entry name" value="Caa3_CtaG"/>
    <property type="match status" value="1"/>
</dbReference>
<dbReference type="GO" id="GO:0005886">
    <property type="term" value="C:plasma membrane"/>
    <property type="evidence" value="ECO:0007669"/>
    <property type="project" value="UniProtKB-SubCell"/>
</dbReference>
<keyword evidence="10" id="KW-1185">Reference proteome</keyword>
<feature type="transmembrane region" description="Helical" evidence="7">
    <location>
        <begin position="445"/>
        <end position="464"/>
    </location>
</feature>
<evidence type="ECO:0000256" key="6">
    <source>
        <dbReference type="SAM" id="MobiDB-lite"/>
    </source>
</evidence>
<feature type="transmembrane region" description="Helical" evidence="7">
    <location>
        <begin position="606"/>
        <end position="626"/>
    </location>
</feature>
<name>A0A841FNB9_9ACTN</name>
<dbReference type="InterPro" id="IPR008457">
    <property type="entry name" value="Cu-R_CopD_dom"/>
</dbReference>
<keyword evidence="4 7" id="KW-1133">Transmembrane helix</keyword>
<evidence type="ECO:0000256" key="3">
    <source>
        <dbReference type="ARBA" id="ARBA00022692"/>
    </source>
</evidence>
<dbReference type="PANTHER" id="PTHR34820">
    <property type="entry name" value="INNER MEMBRANE PROTEIN YEBZ"/>
    <property type="match status" value="1"/>
</dbReference>
<organism evidence="9 10">
    <name type="scientific">Phytomonospora endophytica</name>
    <dbReference type="NCBI Taxonomy" id="714109"/>
    <lineage>
        <taxon>Bacteria</taxon>
        <taxon>Bacillati</taxon>
        <taxon>Actinomycetota</taxon>
        <taxon>Actinomycetes</taxon>
        <taxon>Micromonosporales</taxon>
        <taxon>Micromonosporaceae</taxon>
        <taxon>Phytomonospora</taxon>
    </lineage>
</organism>
<feature type="transmembrane region" description="Helical" evidence="7">
    <location>
        <begin position="243"/>
        <end position="261"/>
    </location>
</feature>
<evidence type="ECO:0000313" key="9">
    <source>
        <dbReference type="EMBL" id="MBB6033440.1"/>
    </source>
</evidence>
<keyword evidence="2" id="KW-1003">Cell membrane</keyword>
<sequence>MTEAPVRDQPRPTAAPRRPLPTLPLAGALAAAVAVAVVVLRLGGGVNLVPVPGLPVADPVVAWMLPMAKLACDLFAAGTIGCFVAAAFFVRDDEGRIGPQAYRWLRAGALFAVGWVAAALIVLPASLSDLFARPLDAVTFQGLWSFVSDTENGLAYAMTAGIALLAAIVGARTFSTTGAAFAAVLALAAVLPPVFTGHSASAGSHQIAVDSMVLHVLGAVLWVGGLIALLLARRDKADVAARYSRLALFCFAAVALSGVINAATRIDNAGHLFDTAYGRELLFKAVALAALGAFGLWHRTRTLPRLADGRPGPFRRLASVEVLVMGGTFGLAVALGRTPPPPSTDEETLARSLLGFDMPAPASAKTLLLDWYPEVLICTIAALAITAYVLGVRRLRKRGDTWPITRTLLWIAGWGLAVFVTSSGMGRYSMVLFSVHMVQHMSMNMLVPILLMLSAPITLALRALKPVKDGRGPREWLVLILHSKAVRFVSNPLIALALYVASLYMMYFTGIFGWAMASHAGHLLMLAHFLAVGSLFFWLLIGPDPAPREVPYPARILMLFVAVAFHAIFGLTIMQSTDLLAADWYTAIARPWGDTPLEDQRAGGGIAWAFGEAPSLVVLIALLIQWSKSEDREGRRLDRAAKRAEETGRPEEDPHEVYNAYLAELAEQDRKAGLRE</sequence>
<protein>
    <submittedName>
        <fullName evidence="9">Putative copper resistance protein D</fullName>
    </submittedName>
</protein>
<comment type="subcellular location">
    <subcellularLocation>
        <location evidence="1">Cell membrane</location>
        <topology evidence="1">Multi-pass membrane protein</topology>
    </subcellularLocation>
</comment>
<feature type="transmembrane region" description="Helical" evidence="7">
    <location>
        <begin position="371"/>
        <end position="392"/>
    </location>
</feature>
<feature type="transmembrane region" description="Helical" evidence="7">
    <location>
        <begin position="523"/>
        <end position="542"/>
    </location>
</feature>
<keyword evidence="3 7" id="KW-0812">Transmembrane</keyword>
<evidence type="ECO:0000256" key="1">
    <source>
        <dbReference type="ARBA" id="ARBA00004651"/>
    </source>
</evidence>
<evidence type="ECO:0000256" key="5">
    <source>
        <dbReference type="ARBA" id="ARBA00023136"/>
    </source>
</evidence>
<dbReference type="InterPro" id="IPR032694">
    <property type="entry name" value="CopC/D"/>
</dbReference>
<gene>
    <name evidence="9" type="ORF">HNR73_001287</name>
</gene>
<evidence type="ECO:0000313" key="10">
    <source>
        <dbReference type="Proteomes" id="UP000548476"/>
    </source>
</evidence>
<feature type="transmembrane region" description="Helical" evidence="7">
    <location>
        <begin position="178"/>
        <end position="200"/>
    </location>
</feature>
<dbReference type="RefSeq" id="WP_184786295.1">
    <property type="nucleotide sequence ID" value="NZ_BONT01000094.1"/>
</dbReference>
<feature type="transmembrane region" description="Helical" evidence="7">
    <location>
        <begin position="20"/>
        <end position="40"/>
    </location>
</feature>
<feature type="transmembrane region" description="Helical" evidence="7">
    <location>
        <begin position="493"/>
        <end position="517"/>
    </location>
</feature>
<feature type="transmembrane region" description="Helical" evidence="7">
    <location>
        <begin position="102"/>
        <end position="125"/>
    </location>
</feature>
<dbReference type="AlphaFoldDB" id="A0A841FNB9"/>
<dbReference type="Pfam" id="PF05425">
    <property type="entry name" value="CopD"/>
    <property type="match status" value="1"/>
</dbReference>
<feature type="domain" description="Copper resistance protein D" evidence="8">
    <location>
        <begin position="239"/>
        <end position="335"/>
    </location>
</feature>
<feature type="transmembrane region" description="Helical" evidence="7">
    <location>
        <begin position="554"/>
        <end position="574"/>
    </location>
</feature>
<feature type="transmembrane region" description="Helical" evidence="7">
    <location>
        <begin position="212"/>
        <end position="231"/>
    </location>
</feature>
<feature type="transmembrane region" description="Helical" evidence="7">
    <location>
        <begin position="281"/>
        <end position="297"/>
    </location>
</feature>
<feature type="region of interest" description="Disordered" evidence="6">
    <location>
        <begin position="631"/>
        <end position="656"/>
    </location>
</feature>
<dbReference type="Proteomes" id="UP000548476">
    <property type="component" value="Unassembled WGS sequence"/>
</dbReference>
<evidence type="ECO:0000259" key="8">
    <source>
        <dbReference type="Pfam" id="PF05425"/>
    </source>
</evidence>
<evidence type="ECO:0000256" key="2">
    <source>
        <dbReference type="ARBA" id="ARBA00022475"/>
    </source>
</evidence>
<feature type="transmembrane region" description="Helical" evidence="7">
    <location>
        <begin position="404"/>
        <end position="425"/>
    </location>
</feature>
<dbReference type="GO" id="GO:0006825">
    <property type="term" value="P:copper ion transport"/>
    <property type="evidence" value="ECO:0007669"/>
    <property type="project" value="InterPro"/>
</dbReference>
<accession>A0A841FNB9</accession>
<evidence type="ECO:0000256" key="7">
    <source>
        <dbReference type="SAM" id="Phobius"/>
    </source>
</evidence>
<keyword evidence="5 7" id="KW-0472">Membrane</keyword>
<dbReference type="InterPro" id="IPR019108">
    <property type="entry name" value="Caa3_assmbl_CtaG-rel"/>
</dbReference>